<comment type="caution">
    <text evidence="2">The sequence shown here is derived from an EMBL/GenBank/DDBJ whole genome shotgun (WGS) entry which is preliminary data.</text>
</comment>
<dbReference type="RefSeq" id="WP_133573502.1">
    <property type="nucleotide sequence ID" value="NZ_SNYR01000003.1"/>
</dbReference>
<evidence type="ECO:0000313" key="2">
    <source>
        <dbReference type="EMBL" id="TDQ61811.1"/>
    </source>
</evidence>
<dbReference type="OrthoDB" id="9809485at2"/>
<dbReference type="AlphaFoldDB" id="A0A4R6VG80"/>
<organism evidence="2 3">
    <name type="scientific">Maritalea mobilis</name>
    <dbReference type="NCBI Taxonomy" id="483324"/>
    <lineage>
        <taxon>Bacteria</taxon>
        <taxon>Pseudomonadati</taxon>
        <taxon>Pseudomonadota</taxon>
        <taxon>Alphaproteobacteria</taxon>
        <taxon>Hyphomicrobiales</taxon>
        <taxon>Devosiaceae</taxon>
        <taxon>Maritalea</taxon>
    </lineage>
</organism>
<name>A0A4R6VG80_9HYPH</name>
<feature type="domain" description="RNHCP" evidence="1">
    <location>
        <begin position="29"/>
        <end position="111"/>
    </location>
</feature>
<reference evidence="2 3" key="1">
    <citation type="submission" date="2019-03" db="EMBL/GenBank/DDBJ databases">
        <title>Genomic Encyclopedia of Type Strains, Phase III (KMG-III): the genomes of soil and plant-associated and newly described type strains.</title>
        <authorList>
            <person name="Whitman W."/>
        </authorList>
    </citation>
    <scope>NUCLEOTIDE SEQUENCE [LARGE SCALE GENOMIC DNA]</scope>
    <source>
        <strain evidence="2 3">CGMCC 1.7002</strain>
    </source>
</reference>
<sequence>MAVKTNGTLLLDFEIRNKESEVARNSENTCFQCEYCQQQVAPLSNGSYRNHCPHCLYSKHVDLKPGDRRNICEGLMKPIGLVRHKKKGWQLKHACLLCGHIQMNKIAEDTVQPDCIDLMIKLM</sequence>
<protein>
    <submittedName>
        <fullName evidence="2">RNHCP domain-containing protein</fullName>
    </submittedName>
</protein>
<accession>A0A4R6VG80</accession>
<dbReference type="Proteomes" id="UP000295391">
    <property type="component" value="Unassembled WGS sequence"/>
</dbReference>
<dbReference type="EMBL" id="SNYR01000003">
    <property type="protein sequence ID" value="TDQ61811.1"/>
    <property type="molecule type" value="Genomic_DNA"/>
</dbReference>
<keyword evidence="3" id="KW-1185">Reference proteome</keyword>
<proteinExistence type="predicted"/>
<evidence type="ECO:0000259" key="1">
    <source>
        <dbReference type="Pfam" id="PF12647"/>
    </source>
</evidence>
<gene>
    <name evidence="2" type="ORF">ATL17_2914</name>
</gene>
<dbReference type="InterPro" id="IPR024439">
    <property type="entry name" value="RNHCP"/>
</dbReference>
<evidence type="ECO:0000313" key="3">
    <source>
        <dbReference type="Proteomes" id="UP000295391"/>
    </source>
</evidence>
<dbReference type="Pfam" id="PF12647">
    <property type="entry name" value="RNHCP"/>
    <property type="match status" value="1"/>
</dbReference>